<dbReference type="SUPFAM" id="SSF55681">
    <property type="entry name" value="Class II aaRS and biotin synthetases"/>
    <property type="match status" value="1"/>
</dbReference>
<dbReference type="PANTHER" id="PTHR10745:SF8">
    <property type="entry name" value="DNA POLYMERASE SUBUNIT GAMMA-2, MITOCHONDRIAL"/>
    <property type="match status" value="1"/>
</dbReference>
<organism evidence="10 11">
    <name type="scientific">Synoicihabitans lomoniglobus</name>
    <dbReference type="NCBI Taxonomy" id="2909285"/>
    <lineage>
        <taxon>Bacteria</taxon>
        <taxon>Pseudomonadati</taxon>
        <taxon>Verrucomicrobiota</taxon>
        <taxon>Opitutia</taxon>
        <taxon>Opitutales</taxon>
        <taxon>Opitutaceae</taxon>
        <taxon>Synoicihabitans</taxon>
    </lineage>
</organism>
<dbReference type="EMBL" id="CP119075">
    <property type="protein sequence ID" value="WED64405.1"/>
    <property type="molecule type" value="Genomic_DNA"/>
</dbReference>
<comment type="similarity">
    <text evidence="1 8">Belongs to the class-II aminoacyl-tRNA synthetase family.</text>
</comment>
<dbReference type="GO" id="GO:0005524">
    <property type="term" value="F:ATP binding"/>
    <property type="evidence" value="ECO:0007669"/>
    <property type="project" value="UniProtKB-UniRule"/>
</dbReference>
<dbReference type="Proteomes" id="UP001218638">
    <property type="component" value="Chromosome"/>
</dbReference>
<dbReference type="SUPFAM" id="SSF52954">
    <property type="entry name" value="Class II aaRS ABD-related"/>
    <property type="match status" value="1"/>
</dbReference>
<feature type="binding site" evidence="8">
    <location>
        <begin position="369"/>
        <end position="373"/>
    </location>
    <ligand>
        <name>substrate</name>
    </ligand>
</feature>
<evidence type="ECO:0000256" key="5">
    <source>
        <dbReference type="ARBA" id="ARBA00022840"/>
    </source>
</evidence>
<evidence type="ECO:0000256" key="2">
    <source>
        <dbReference type="ARBA" id="ARBA00022490"/>
    </source>
</evidence>
<evidence type="ECO:0000313" key="11">
    <source>
        <dbReference type="Proteomes" id="UP001218638"/>
    </source>
</evidence>
<evidence type="ECO:0000256" key="8">
    <source>
        <dbReference type="HAMAP-Rule" id="MF_00253"/>
    </source>
</evidence>
<feature type="binding site" evidence="8">
    <location>
        <begin position="244"/>
        <end position="246"/>
    </location>
    <ligand>
        <name>ATP</name>
        <dbReference type="ChEBI" id="CHEBI:30616"/>
    </ligand>
</feature>
<feature type="domain" description="Aminoacyl-transfer RNA synthetases class-II family profile" evidence="9">
    <location>
        <begin position="135"/>
        <end position="408"/>
    </location>
</feature>
<dbReference type="EC" id="6.1.1.14" evidence="8"/>
<keyword evidence="7 8" id="KW-0030">Aminoacyl-tRNA synthetase</keyword>
<evidence type="ECO:0000259" key="9">
    <source>
        <dbReference type="PROSITE" id="PS50862"/>
    </source>
</evidence>
<dbReference type="InterPro" id="IPR027031">
    <property type="entry name" value="Gly-tRNA_synthase/POLG2"/>
</dbReference>
<dbReference type="GO" id="GO:0006426">
    <property type="term" value="P:glycyl-tRNA aminoacylation"/>
    <property type="evidence" value="ECO:0007669"/>
    <property type="project" value="UniProtKB-UniRule"/>
</dbReference>
<keyword evidence="11" id="KW-1185">Reference proteome</keyword>
<dbReference type="KEGG" id="slom:PXH66_18865"/>
<dbReference type="NCBIfam" id="NF003211">
    <property type="entry name" value="PRK04173.1"/>
    <property type="match status" value="1"/>
</dbReference>
<dbReference type="PRINTS" id="PR01043">
    <property type="entry name" value="TRNASYNTHGLY"/>
</dbReference>
<dbReference type="GO" id="GO:0004820">
    <property type="term" value="F:glycine-tRNA ligase activity"/>
    <property type="evidence" value="ECO:0007669"/>
    <property type="project" value="UniProtKB-UniRule"/>
</dbReference>
<dbReference type="InterPro" id="IPR002315">
    <property type="entry name" value="tRNA-synt_gly"/>
</dbReference>
<dbReference type="InterPro" id="IPR022961">
    <property type="entry name" value="Gly_tRNA_ligase_bac"/>
</dbReference>
<keyword evidence="2 8" id="KW-0963">Cytoplasm</keyword>
<protein>
    <recommendedName>
        <fullName evidence="8">Glycine--tRNA ligase</fullName>
        <ecNumber evidence="8">6.1.1.14</ecNumber>
    </recommendedName>
    <alternativeName>
        <fullName evidence="8">Glycyl-tRNA synthetase</fullName>
        <shortName evidence="8">GlyRS</shortName>
    </alternativeName>
</protein>
<dbReference type="RefSeq" id="WP_330928991.1">
    <property type="nucleotide sequence ID" value="NZ_CP119075.1"/>
</dbReference>
<evidence type="ECO:0000256" key="1">
    <source>
        <dbReference type="ARBA" id="ARBA00008226"/>
    </source>
</evidence>
<dbReference type="GO" id="GO:0005737">
    <property type="term" value="C:cytoplasm"/>
    <property type="evidence" value="ECO:0007669"/>
    <property type="project" value="UniProtKB-SubCell"/>
</dbReference>
<feature type="binding site" evidence="8">
    <location>
        <begin position="254"/>
        <end position="259"/>
    </location>
    <ligand>
        <name>ATP</name>
        <dbReference type="ChEBI" id="CHEBI:30616"/>
    </ligand>
</feature>
<comment type="subunit">
    <text evidence="8">Homodimer.</text>
</comment>
<sequence>MSTPAESSANLMEAIVSLAKRRGFVFQSSEIYGGYNGFFDFGPLGIELKKNIRDCWWDDMVRRRDDIVGIETSIIMHPKVWQASGHVDGFTDPLVDCKTSKQRYRADQLFFAAVVVDGTTHGYVSALESEDTAGELQTAAEKVKRKQALQGTLAPVEVIEFTEATPEQIPLIPSPATGEPGSLTPPRAFNMMFETNVGALRDGSSVSYLRPETAQGMFVDFKNVVDTGRVKLPFGIAQIGKSFRNEITPRNFIFRSREFEQMEMEYFIHEDADWETAHKEWIQWCWDWLVSIGLPESHLSLFDHEKAKLAFYSRGTTDIMFKYPFGVQELWGIAARGNYDLNQHAKASGKPQEIFDEDSKKKFVPHVIEPAVGVDRIFLAVLAAAYAEEEVTDDKGKTETRTVLRLSPRIAPVKVAVLPLLKNKEVLTTRAKALYKKLQRRFAVFYDEAGAIGRRYRRQDEIGTPWCVTIDFDTIEKEGDTFTLRERDSMAQRRVTEAELFALLDEHVY</sequence>
<proteinExistence type="inferred from homology"/>
<dbReference type="InterPro" id="IPR006195">
    <property type="entry name" value="aa-tRNA-synth_II"/>
</dbReference>
<comment type="function">
    <text evidence="8">Catalyzes the attachment of glycine to tRNA(Gly).</text>
</comment>
<feature type="binding site" evidence="8">
    <location>
        <begin position="373"/>
        <end position="376"/>
    </location>
    <ligand>
        <name>ATP</name>
        <dbReference type="ChEBI" id="CHEBI:30616"/>
    </ligand>
</feature>
<evidence type="ECO:0000313" key="10">
    <source>
        <dbReference type="EMBL" id="WED64405.1"/>
    </source>
</evidence>
<name>A0AAE9ZWY2_9BACT</name>
<dbReference type="PROSITE" id="PS50862">
    <property type="entry name" value="AA_TRNA_LIGASE_II"/>
    <property type="match status" value="1"/>
</dbReference>
<dbReference type="PANTHER" id="PTHR10745">
    <property type="entry name" value="GLYCYL-TRNA SYNTHETASE/DNA POLYMERASE SUBUNIT GAMMA-2"/>
    <property type="match status" value="1"/>
</dbReference>
<evidence type="ECO:0000256" key="3">
    <source>
        <dbReference type="ARBA" id="ARBA00022598"/>
    </source>
</evidence>
<dbReference type="HAMAP" id="MF_00253_B">
    <property type="entry name" value="Gly_tRNA_synth_B"/>
    <property type="match status" value="1"/>
</dbReference>
<keyword evidence="3 8" id="KW-0436">Ligase</keyword>
<dbReference type="InterPro" id="IPR036621">
    <property type="entry name" value="Anticodon-bd_dom_sf"/>
</dbReference>
<dbReference type="Pfam" id="PF03129">
    <property type="entry name" value="HGTP_anticodon"/>
    <property type="match status" value="1"/>
</dbReference>
<dbReference type="NCBIfam" id="TIGR00389">
    <property type="entry name" value="glyS_dimeric"/>
    <property type="match status" value="1"/>
</dbReference>
<dbReference type="InterPro" id="IPR004154">
    <property type="entry name" value="Anticodon-bd"/>
</dbReference>
<feature type="binding site" evidence="8">
    <location>
        <begin position="329"/>
        <end position="330"/>
    </location>
    <ligand>
        <name>ATP</name>
        <dbReference type="ChEBI" id="CHEBI:30616"/>
    </ligand>
</feature>
<keyword evidence="5 8" id="KW-0067">ATP-binding</keyword>
<feature type="binding site" evidence="8">
    <location>
        <position position="212"/>
    </location>
    <ligand>
        <name>substrate</name>
    </ligand>
</feature>
<comment type="catalytic activity">
    <reaction evidence="8">
        <text>tRNA(Gly) + glycine + ATP = glycyl-tRNA(Gly) + AMP + diphosphate</text>
        <dbReference type="Rhea" id="RHEA:16013"/>
        <dbReference type="Rhea" id="RHEA-COMP:9664"/>
        <dbReference type="Rhea" id="RHEA-COMP:9683"/>
        <dbReference type="ChEBI" id="CHEBI:30616"/>
        <dbReference type="ChEBI" id="CHEBI:33019"/>
        <dbReference type="ChEBI" id="CHEBI:57305"/>
        <dbReference type="ChEBI" id="CHEBI:78442"/>
        <dbReference type="ChEBI" id="CHEBI:78522"/>
        <dbReference type="ChEBI" id="CHEBI:456215"/>
        <dbReference type="EC" id="6.1.1.14"/>
    </reaction>
</comment>
<evidence type="ECO:0000256" key="6">
    <source>
        <dbReference type="ARBA" id="ARBA00022917"/>
    </source>
</evidence>
<keyword evidence="4 8" id="KW-0547">Nucleotide-binding</keyword>
<dbReference type="AlphaFoldDB" id="A0AAE9ZWY2"/>
<dbReference type="CDD" id="cd00774">
    <property type="entry name" value="GlyRS-like_core"/>
    <property type="match status" value="1"/>
</dbReference>
<reference evidence="10" key="1">
    <citation type="submission" date="2023-03" db="EMBL/GenBank/DDBJ databases">
        <title>Lomoglobus Profundus gen. nov., sp. nov., a novel member of the phylum Verrucomicrobia, isolated from deep-marine sediment of South China Sea.</title>
        <authorList>
            <person name="Ahmad T."/>
            <person name="Ishaq S.E."/>
            <person name="Wang F."/>
        </authorList>
    </citation>
    <scope>NUCLEOTIDE SEQUENCE</scope>
    <source>
        <strain evidence="10">LMO-M01</strain>
    </source>
</reference>
<dbReference type="Gene3D" id="3.40.50.800">
    <property type="entry name" value="Anticodon-binding domain"/>
    <property type="match status" value="1"/>
</dbReference>
<keyword evidence="6 8" id="KW-0648">Protein biosynthesis</keyword>
<evidence type="ECO:0000256" key="7">
    <source>
        <dbReference type="ARBA" id="ARBA00023146"/>
    </source>
</evidence>
<evidence type="ECO:0000256" key="4">
    <source>
        <dbReference type="ARBA" id="ARBA00022741"/>
    </source>
</evidence>
<dbReference type="InterPro" id="IPR033731">
    <property type="entry name" value="GlyRS-like_core"/>
</dbReference>
<gene>
    <name evidence="8" type="primary">glyQS</name>
    <name evidence="10" type="ORF">PXH66_18865</name>
</gene>
<feature type="binding site" evidence="8">
    <location>
        <begin position="259"/>
        <end position="263"/>
    </location>
    <ligand>
        <name>substrate</name>
    </ligand>
</feature>
<accession>A0AAE9ZWY2</accession>
<dbReference type="Gene3D" id="3.30.930.10">
    <property type="entry name" value="Bira Bifunctional Protein, Domain 2"/>
    <property type="match status" value="1"/>
</dbReference>
<feature type="binding site" evidence="8">
    <location>
        <position position="105"/>
    </location>
    <ligand>
        <name>substrate</name>
    </ligand>
</feature>
<dbReference type="InterPro" id="IPR045864">
    <property type="entry name" value="aa-tRNA-synth_II/BPL/LPL"/>
</dbReference>
<comment type="subcellular location">
    <subcellularLocation>
        <location evidence="8">Cytoplasm</location>
    </subcellularLocation>
</comment>
<dbReference type="InterPro" id="IPR002314">
    <property type="entry name" value="aa-tRNA-synt_IIb"/>
</dbReference>
<dbReference type="Pfam" id="PF00587">
    <property type="entry name" value="tRNA-synt_2b"/>
    <property type="match status" value="1"/>
</dbReference>